<proteinExistence type="inferred from homology"/>
<accession>A0ABD5PBH7</accession>
<evidence type="ECO:0000313" key="10">
    <source>
        <dbReference type="Proteomes" id="UP001595921"/>
    </source>
</evidence>
<keyword evidence="10" id="KW-1185">Reference proteome</keyword>
<feature type="domain" description="NusA-like second KH" evidence="8">
    <location>
        <begin position="74"/>
        <end position="135"/>
    </location>
</feature>
<evidence type="ECO:0000256" key="4">
    <source>
        <dbReference type="ARBA" id="ARBA00023015"/>
    </source>
</evidence>
<dbReference type="SUPFAM" id="SSF54814">
    <property type="entry name" value="Prokaryotic type KH domain (KH-domain type II)"/>
    <property type="match status" value="2"/>
</dbReference>
<evidence type="ECO:0000256" key="6">
    <source>
        <dbReference type="HAMAP-Rule" id="MF_00945"/>
    </source>
</evidence>
<protein>
    <recommendedName>
        <fullName evidence="6">Probable transcription termination protein NusA</fullName>
    </recommendedName>
</protein>
<comment type="similarity">
    <text evidence="6">Belongs to the NusA family.</text>
</comment>
<dbReference type="Pfam" id="PF26594">
    <property type="entry name" value="KH_NusA_2nd"/>
    <property type="match status" value="1"/>
</dbReference>
<evidence type="ECO:0000256" key="2">
    <source>
        <dbReference type="ARBA" id="ARBA00022490"/>
    </source>
</evidence>
<keyword evidence="5 6" id="KW-0804">Transcription</keyword>
<dbReference type="HAMAP" id="MF_00945_A">
    <property type="entry name" value="NusA_A"/>
    <property type="match status" value="1"/>
</dbReference>
<dbReference type="NCBIfam" id="TIGR01952">
    <property type="entry name" value="nusA_arch"/>
    <property type="match status" value="1"/>
</dbReference>
<dbReference type="InterPro" id="IPR009019">
    <property type="entry name" value="KH_sf_prok-type"/>
</dbReference>
<keyword evidence="4 6" id="KW-0805">Transcription regulation</keyword>
<dbReference type="RefSeq" id="WP_267624094.1">
    <property type="nucleotide sequence ID" value="NZ_JAODIW010000008.1"/>
</dbReference>
<comment type="function">
    <text evidence="6">Participates in transcription termination.</text>
</comment>
<evidence type="ECO:0000256" key="1">
    <source>
        <dbReference type="ARBA" id="ARBA00022472"/>
    </source>
</evidence>
<reference evidence="9 10" key="1">
    <citation type="journal article" date="2019" name="Int. J. Syst. Evol. Microbiol.">
        <title>The Global Catalogue of Microorganisms (GCM) 10K type strain sequencing project: providing services to taxonomists for standard genome sequencing and annotation.</title>
        <authorList>
            <consortium name="The Broad Institute Genomics Platform"/>
            <consortium name="The Broad Institute Genome Sequencing Center for Infectious Disease"/>
            <person name="Wu L."/>
            <person name="Ma J."/>
        </authorList>
    </citation>
    <scope>NUCLEOTIDE SEQUENCE [LARGE SCALE GENOMIC DNA]</scope>
    <source>
        <strain evidence="9 10">CGMCC 1.12553</strain>
    </source>
</reference>
<dbReference type="EMBL" id="JBHSDS010000006">
    <property type="protein sequence ID" value="MFC4358247.1"/>
    <property type="molecule type" value="Genomic_DNA"/>
</dbReference>
<organism evidence="9 10">
    <name type="scientific">Halobium salinum</name>
    <dbReference type="NCBI Taxonomy" id="1364940"/>
    <lineage>
        <taxon>Archaea</taxon>
        <taxon>Methanobacteriati</taxon>
        <taxon>Methanobacteriota</taxon>
        <taxon>Stenosarchaea group</taxon>
        <taxon>Halobacteria</taxon>
        <taxon>Halobacteriales</taxon>
        <taxon>Haloferacaceae</taxon>
        <taxon>Halobium</taxon>
    </lineage>
</organism>
<evidence type="ECO:0000256" key="3">
    <source>
        <dbReference type="ARBA" id="ARBA00022884"/>
    </source>
</evidence>
<dbReference type="InterPro" id="IPR015946">
    <property type="entry name" value="KH_dom-like_a/b"/>
</dbReference>
<dbReference type="GO" id="GO:0006353">
    <property type="term" value="P:DNA-templated transcription termination"/>
    <property type="evidence" value="ECO:0007669"/>
    <property type="project" value="UniProtKB-UniRule"/>
</dbReference>
<evidence type="ECO:0000313" key="9">
    <source>
        <dbReference type="EMBL" id="MFC4358247.1"/>
    </source>
</evidence>
<name>A0ABD5PBH7_9EURY</name>
<dbReference type="Proteomes" id="UP001595921">
    <property type="component" value="Unassembled WGS sequence"/>
</dbReference>
<sequence>MKVTLSDDARQYLGFFEEETGATATDCLVYEDRLVLLVAAGDMSTAIGPGGRTIRRFEERVGREVDLVENADTPTAFVESALAPAAVRHVTISEQGDRVAYVEVDEADRGVAIGKRGRNIEAARKLARRHHEIDDVQLT</sequence>
<dbReference type="Gene3D" id="3.30.300.20">
    <property type="match status" value="2"/>
</dbReference>
<gene>
    <name evidence="6" type="primary">nusA</name>
    <name evidence="9" type="ORF">ACFO0N_09845</name>
</gene>
<dbReference type="InterPro" id="IPR030842">
    <property type="entry name" value="TF_NusA_bacterial"/>
</dbReference>
<evidence type="ECO:0000259" key="8">
    <source>
        <dbReference type="Pfam" id="PF26594"/>
    </source>
</evidence>
<comment type="caution">
    <text evidence="9">The sequence shown here is derived from an EMBL/GenBank/DDBJ whole genome shotgun (WGS) entry which is preliminary data.</text>
</comment>
<dbReference type="PROSITE" id="PS50084">
    <property type="entry name" value="KH_TYPE_1"/>
    <property type="match status" value="1"/>
</dbReference>
<evidence type="ECO:0000256" key="5">
    <source>
        <dbReference type="ARBA" id="ARBA00023163"/>
    </source>
</evidence>
<keyword evidence="2 6" id="KW-0963">Cytoplasm</keyword>
<dbReference type="CDD" id="cd22531">
    <property type="entry name" value="KH-II_NusA_arch_rpt2"/>
    <property type="match status" value="1"/>
</dbReference>
<dbReference type="GO" id="GO:0003723">
    <property type="term" value="F:RNA binding"/>
    <property type="evidence" value="ECO:0007669"/>
    <property type="project" value="UniProtKB-UniRule"/>
</dbReference>
<dbReference type="PANTHER" id="PTHR22648">
    <property type="entry name" value="TRANSCRIPTION TERMINATION FACTOR NUSA"/>
    <property type="match status" value="1"/>
</dbReference>
<dbReference type="InterPro" id="IPR010212">
    <property type="entry name" value="NusA_arc"/>
</dbReference>
<comment type="subcellular location">
    <subcellularLocation>
        <location evidence="6">Cytoplasm</location>
    </subcellularLocation>
</comment>
<keyword evidence="1 6" id="KW-0806">Transcription termination</keyword>
<dbReference type="InterPro" id="IPR058582">
    <property type="entry name" value="KH_NusA_2nd"/>
</dbReference>
<evidence type="ECO:0000256" key="7">
    <source>
        <dbReference type="PROSITE-ProRule" id="PRU00117"/>
    </source>
</evidence>
<keyword evidence="3 7" id="KW-0694">RNA-binding</keyword>
<dbReference type="AlphaFoldDB" id="A0ABD5PBH7"/>
<dbReference type="GO" id="GO:0005737">
    <property type="term" value="C:cytoplasm"/>
    <property type="evidence" value="ECO:0007669"/>
    <property type="project" value="UniProtKB-SubCell"/>
</dbReference>
<dbReference type="PANTHER" id="PTHR22648:SF0">
    <property type="entry name" value="TRANSCRIPTION TERMINATION_ANTITERMINATION PROTEIN NUSA"/>
    <property type="match status" value="1"/>
</dbReference>